<dbReference type="InterPro" id="IPR000182">
    <property type="entry name" value="GNAT_dom"/>
</dbReference>
<evidence type="ECO:0000313" key="2">
    <source>
        <dbReference type="EMBL" id="KAK0614504.1"/>
    </source>
</evidence>
<reference evidence="2" key="1">
    <citation type="submission" date="2023-06" db="EMBL/GenBank/DDBJ databases">
        <title>Genome-scale phylogeny and comparative genomics of the fungal order Sordariales.</title>
        <authorList>
            <consortium name="Lawrence Berkeley National Laboratory"/>
            <person name="Hensen N."/>
            <person name="Bonometti L."/>
            <person name="Westerberg I."/>
            <person name="Brannstrom I.O."/>
            <person name="Guillou S."/>
            <person name="Cros-Aarteil S."/>
            <person name="Calhoun S."/>
            <person name="Haridas S."/>
            <person name="Kuo A."/>
            <person name="Mondo S."/>
            <person name="Pangilinan J."/>
            <person name="Riley R."/>
            <person name="Labutti K."/>
            <person name="Andreopoulos B."/>
            <person name="Lipzen A."/>
            <person name="Chen C."/>
            <person name="Yanf M."/>
            <person name="Daum C."/>
            <person name="Ng V."/>
            <person name="Clum A."/>
            <person name="Steindorff A."/>
            <person name="Ohm R."/>
            <person name="Martin F."/>
            <person name="Silar P."/>
            <person name="Natvig D."/>
            <person name="Lalanne C."/>
            <person name="Gautier V."/>
            <person name="Ament-Velasquez S.L."/>
            <person name="Kruys A."/>
            <person name="Hutchinson M.I."/>
            <person name="Powell A.J."/>
            <person name="Barry K."/>
            <person name="Miller A.N."/>
            <person name="Grigoriev I.V."/>
            <person name="Debuchy R."/>
            <person name="Gladieux P."/>
            <person name="Thoren M.H."/>
            <person name="Johannesson H."/>
        </authorList>
    </citation>
    <scope>NUCLEOTIDE SEQUENCE</scope>
    <source>
        <strain evidence="2">CBS 606.72</strain>
    </source>
</reference>
<dbReference type="CDD" id="cd04301">
    <property type="entry name" value="NAT_SF"/>
    <property type="match status" value="1"/>
</dbReference>
<evidence type="ECO:0000259" key="1">
    <source>
        <dbReference type="PROSITE" id="PS51186"/>
    </source>
</evidence>
<dbReference type="GO" id="GO:0016747">
    <property type="term" value="F:acyltransferase activity, transferring groups other than amino-acyl groups"/>
    <property type="evidence" value="ECO:0007669"/>
    <property type="project" value="InterPro"/>
</dbReference>
<dbReference type="Gene3D" id="3.40.630.30">
    <property type="match status" value="1"/>
</dbReference>
<comment type="caution">
    <text evidence="2">The sequence shown here is derived from an EMBL/GenBank/DDBJ whole genome shotgun (WGS) entry which is preliminary data.</text>
</comment>
<dbReference type="SUPFAM" id="SSF55729">
    <property type="entry name" value="Acyl-CoA N-acyltransferases (Nat)"/>
    <property type="match status" value="1"/>
</dbReference>
<dbReference type="Proteomes" id="UP001175000">
    <property type="component" value="Unassembled WGS sequence"/>
</dbReference>
<sequence length="168" mass="18431">MPTWRPMTPSDIPHLLPIANKIHAALPESPAIFTERLQLFPDGCLILSDESTGKVGGYAMSHPIRNGQPPDLDSVLGCIPEDADRYYIHDVALLQEFRGKGAAGRGIRKLLGVAERLGYNTTCLVSVYGTAGFWSRFGFEVVDVGEVLAEKLRGYGDDATFMVRRNLP</sequence>
<protein>
    <submittedName>
        <fullName evidence="2">Acyl-CoA N-acyltransferase</fullName>
    </submittedName>
</protein>
<organism evidence="2 3">
    <name type="scientific">Immersiella caudata</name>
    <dbReference type="NCBI Taxonomy" id="314043"/>
    <lineage>
        <taxon>Eukaryota</taxon>
        <taxon>Fungi</taxon>
        <taxon>Dikarya</taxon>
        <taxon>Ascomycota</taxon>
        <taxon>Pezizomycotina</taxon>
        <taxon>Sordariomycetes</taxon>
        <taxon>Sordariomycetidae</taxon>
        <taxon>Sordariales</taxon>
        <taxon>Lasiosphaeriaceae</taxon>
        <taxon>Immersiella</taxon>
    </lineage>
</organism>
<dbReference type="AlphaFoldDB" id="A0AA39WFM4"/>
<dbReference type="Pfam" id="PF00583">
    <property type="entry name" value="Acetyltransf_1"/>
    <property type="match status" value="1"/>
</dbReference>
<evidence type="ECO:0000313" key="3">
    <source>
        <dbReference type="Proteomes" id="UP001175000"/>
    </source>
</evidence>
<accession>A0AA39WFM4</accession>
<dbReference type="InterPro" id="IPR016181">
    <property type="entry name" value="Acyl_CoA_acyltransferase"/>
</dbReference>
<dbReference type="PROSITE" id="PS51186">
    <property type="entry name" value="GNAT"/>
    <property type="match status" value="1"/>
</dbReference>
<dbReference type="EMBL" id="JAULSU010000006">
    <property type="protein sequence ID" value="KAK0614504.1"/>
    <property type="molecule type" value="Genomic_DNA"/>
</dbReference>
<keyword evidence="3" id="KW-1185">Reference proteome</keyword>
<name>A0AA39WFM4_9PEZI</name>
<feature type="domain" description="N-acetyltransferase" evidence="1">
    <location>
        <begin position="2"/>
        <end position="167"/>
    </location>
</feature>
<proteinExistence type="predicted"/>
<gene>
    <name evidence="2" type="ORF">B0T14DRAFT_528608</name>
</gene>